<gene>
    <name evidence="2" type="ORF">ACFQSB_30750</name>
</gene>
<evidence type="ECO:0000259" key="1">
    <source>
        <dbReference type="Pfam" id="PF07883"/>
    </source>
</evidence>
<dbReference type="EMBL" id="JBHTCG010000028">
    <property type="protein sequence ID" value="MFC7386622.1"/>
    <property type="molecule type" value="Genomic_DNA"/>
</dbReference>
<proteinExistence type="predicted"/>
<name>A0ABW2PC51_9ACTN</name>
<evidence type="ECO:0000313" key="3">
    <source>
        <dbReference type="Proteomes" id="UP001596496"/>
    </source>
</evidence>
<dbReference type="SUPFAM" id="SSF51182">
    <property type="entry name" value="RmlC-like cupins"/>
    <property type="match status" value="1"/>
</dbReference>
<dbReference type="InterPro" id="IPR013096">
    <property type="entry name" value="Cupin_2"/>
</dbReference>
<dbReference type="PANTHER" id="PTHR37694:SF1">
    <property type="entry name" value="SLR8022 PROTEIN"/>
    <property type="match status" value="1"/>
</dbReference>
<protein>
    <submittedName>
        <fullName evidence="2">Cupin domain-containing protein</fullName>
    </submittedName>
</protein>
<dbReference type="InterPro" id="IPR014710">
    <property type="entry name" value="RmlC-like_jellyroll"/>
</dbReference>
<dbReference type="PANTHER" id="PTHR37694">
    <property type="entry name" value="SLR8022 PROTEIN"/>
    <property type="match status" value="1"/>
</dbReference>
<keyword evidence="3" id="KW-1185">Reference proteome</keyword>
<dbReference type="Proteomes" id="UP001596496">
    <property type="component" value="Unassembled WGS sequence"/>
</dbReference>
<dbReference type="Pfam" id="PF07883">
    <property type="entry name" value="Cupin_2"/>
    <property type="match status" value="1"/>
</dbReference>
<comment type="caution">
    <text evidence="2">The sequence shown here is derived from an EMBL/GenBank/DDBJ whole genome shotgun (WGS) entry which is preliminary data.</text>
</comment>
<reference evidence="3" key="1">
    <citation type="journal article" date="2019" name="Int. J. Syst. Evol. Microbiol.">
        <title>The Global Catalogue of Microorganisms (GCM) 10K type strain sequencing project: providing services to taxonomists for standard genome sequencing and annotation.</title>
        <authorList>
            <consortium name="The Broad Institute Genomics Platform"/>
            <consortium name="The Broad Institute Genome Sequencing Center for Infectious Disease"/>
            <person name="Wu L."/>
            <person name="Ma J."/>
        </authorList>
    </citation>
    <scope>NUCLEOTIDE SEQUENCE [LARGE SCALE GENOMIC DNA]</scope>
    <source>
        <strain evidence="3">CECT 7649</strain>
    </source>
</reference>
<evidence type="ECO:0000313" key="2">
    <source>
        <dbReference type="EMBL" id="MFC7386622.1"/>
    </source>
</evidence>
<dbReference type="InterPro" id="IPR011051">
    <property type="entry name" value="RmlC_Cupin_sf"/>
</dbReference>
<dbReference type="Gene3D" id="2.60.120.10">
    <property type="entry name" value="Jelly Rolls"/>
    <property type="match status" value="1"/>
</dbReference>
<accession>A0ABW2PC51</accession>
<feature type="domain" description="Cupin type-2" evidence="1">
    <location>
        <begin position="42"/>
        <end position="106"/>
    </location>
</feature>
<dbReference type="RefSeq" id="WP_354848196.1">
    <property type="nucleotide sequence ID" value="NZ_JBHTCG010000028.1"/>
</dbReference>
<sequence length="111" mass="11979">MTQKFSLVAMARQQLDKAVESTGGHAADTVVGGHERVLRQTVMAFAKGSEQSEHEANGEATIFVLLGRVRVIAGEVSWEALAGDLIIVPDTRHRLEALEDSALLLTVAMPR</sequence>
<dbReference type="CDD" id="cd02230">
    <property type="entry name" value="cupin_HP0902-like"/>
    <property type="match status" value="1"/>
</dbReference>
<organism evidence="2 3">
    <name type="scientific">Sphaerisporangium rhizosphaerae</name>
    <dbReference type="NCBI Taxonomy" id="2269375"/>
    <lineage>
        <taxon>Bacteria</taxon>
        <taxon>Bacillati</taxon>
        <taxon>Actinomycetota</taxon>
        <taxon>Actinomycetes</taxon>
        <taxon>Streptosporangiales</taxon>
        <taxon>Streptosporangiaceae</taxon>
        <taxon>Sphaerisporangium</taxon>
    </lineage>
</organism>